<dbReference type="InterPro" id="IPR004090">
    <property type="entry name" value="Chemotax_Me-accpt_rcpt"/>
</dbReference>
<evidence type="ECO:0000259" key="7">
    <source>
        <dbReference type="PROSITE" id="PS50111"/>
    </source>
</evidence>
<dbReference type="SMART" id="SM00304">
    <property type="entry name" value="HAMP"/>
    <property type="match status" value="1"/>
</dbReference>
<evidence type="ECO:0008006" key="12">
    <source>
        <dbReference type="Google" id="ProtNLM"/>
    </source>
</evidence>
<comment type="subcellular location">
    <subcellularLocation>
        <location evidence="1">Cell inner membrane</location>
        <topology evidence="1">Multi-pass membrane protein</topology>
    </subcellularLocation>
</comment>
<dbReference type="PRINTS" id="PR00260">
    <property type="entry name" value="CHEMTRNSDUCR"/>
</dbReference>
<keyword evidence="2" id="KW-0997">Cell inner membrane</keyword>
<feature type="domain" description="Methyl-accepting transducer" evidence="7">
    <location>
        <begin position="556"/>
        <end position="792"/>
    </location>
</feature>
<feature type="domain" description="HAMP" evidence="9">
    <location>
        <begin position="463"/>
        <end position="516"/>
    </location>
</feature>
<evidence type="ECO:0000259" key="9">
    <source>
        <dbReference type="PROSITE" id="PS50885"/>
    </source>
</evidence>
<comment type="similarity">
    <text evidence="4">Belongs to the methyl-accepting chemotaxis (MCP) protein family.</text>
</comment>
<evidence type="ECO:0000256" key="3">
    <source>
        <dbReference type="ARBA" id="ARBA00023224"/>
    </source>
</evidence>
<dbReference type="PANTHER" id="PTHR32089">
    <property type="entry name" value="METHYL-ACCEPTING CHEMOTAXIS PROTEIN MCPB"/>
    <property type="match status" value="1"/>
</dbReference>
<dbReference type="Proteomes" id="UP000605148">
    <property type="component" value="Unassembled WGS sequence"/>
</dbReference>
<dbReference type="RefSeq" id="WP_150497328.1">
    <property type="nucleotide sequence ID" value="NZ_BMFA01000010.1"/>
</dbReference>
<evidence type="ECO:0000256" key="6">
    <source>
        <dbReference type="SAM" id="Phobius"/>
    </source>
</evidence>
<dbReference type="GO" id="GO:0005886">
    <property type="term" value="C:plasma membrane"/>
    <property type="evidence" value="ECO:0007669"/>
    <property type="project" value="UniProtKB-SubCell"/>
</dbReference>
<dbReference type="PANTHER" id="PTHR32089:SF112">
    <property type="entry name" value="LYSOZYME-LIKE PROTEIN-RELATED"/>
    <property type="match status" value="1"/>
</dbReference>
<reference evidence="10" key="1">
    <citation type="journal article" date="2014" name="Int. J. Syst. Evol. Microbiol.">
        <title>Complete genome sequence of Corynebacterium casei LMG S-19264T (=DSM 44701T), isolated from a smear-ripened cheese.</title>
        <authorList>
            <consortium name="US DOE Joint Genome Institute (JGI-PGF)"/>
            <person name="Walter F."/>
            <person name="Albersmeier A."/>
            <person name="Kalinowski J."/>
            <person name="Ruckert C."/>
        </authorList>
    </citation>
    <scope>NUCLEOTIDE SEQUENCE</scope>
    <source>
        <strain evidence="10">CGMCC 1.12426</strain>
    </source>
</reference>
<dbReference type="EMBL" id="BMFA01000010">
    <property type="protein sequence ID" value="GGB57739.1"/>
    <property type="molecule type" value="Genomic_DNA"/>
</dbReference>
<keyword evidence="2" id="KW-1003">Cell membrane</keyword>
<proteinExistence type="inferred from homology"/>
<dbReference type="InterPro" id="IPR003660">
    <property type="entry name" value="HAMP_dom"/>
</dbReference>
<keyword evidence="6" id="KW-1133">Transmembrane helix</keyword>
<gene>
    <name evidence="10" type="ORF">GCM10011316_32250</name>
</gene>
<dbReference type="GO" id="GO:0007165">
    <property type="term" value="P:signal transduction"/>
    <property type="evidence" value="ECO:0007669"/>
    <property type="project" value="UniProtKB-KW"/>
</dbReference>
<dbReference type="PROSITE" id="PS50111">
    <property type="entry name" value="CHEMOTAXIS_TRANSDUC_2"/>
    <property type="match status" value="1"/>
</dbReference>
<dbReference type="Pfam" id="PF00015">
    <property type="entry name" value="MCPsignal"/>
    <property type="match status" value="1"/>
</dbReference>
<feature type="transmembrane region" description="Helical" evidence="6">
    <location>
        <begin position="12"/>
        <end position="36"/>
    </location>
</feature>
<dbReference type="GO" id="GO:0004888">
    <property type="term" value="F:transmembrane signaling receptor activity"/>
    <property type="evidence" value="ECO:0007669"/>
    <property type="project" value="InterPro"/>
</dbReference>
<evidence type="ECO:0000256" key="4">
    <source>
        <dbReference type="ARBA" id="ARBA00029447"/>
    </source>
</evidence>
<keyword evidence="6" id="KW-0812">Transmembrane</keyword>
<dbReference type="Gene3D" id="1.10.8.500">
    <property type="entry name" value="HAMP domain in histidine kinase"/>
    <property type="match status" value="1"/>
</dbReference>
<organism evidence="10 11">
    <name type="scientific">Roseibium aquae</name>
    <dbReference type="NCBI Taxonomy" id="1323746"/>
    <lineage>
        <taxon>Bacteria</taxon>
        <taxon>Pseudomonadati</taxon>
        <taxon>Pseudomonadota</taxon>
        <taxon>Alphaproteobacteria</taxon>
        <taxon>Hyphomicrobiales</taxon>
        <taxon>Stappiaceae</taxon>
        <taxon>Roseibium</taxon>
    </lineage>
</organism>
<keyword evidence="11" id="KW-1185">Reference proteome</keyword>
<evidence type="ECO:0000313" key="11">
    <source>
        <dbReference type="Proteomes" id="UP000605148"/>
    </source>
</evidence>
<dbReference type="PROSITE" id="PS50192">
    <property type="entry name" value="T_SNARE"/>
    <property type="match status" value="1"/>
</dbReference>
<dbReference type="PROSITE" id="PS50885">
    <property type="entry name" value="HAMP"/>
    <property type="match status" value="1"/>
</dbReference>
<dbReference type="SUPFAM" id="SSF58104">
    <property type="entry name" value="Methyl-accepting chemotaxis protein (MCP) signaling domain"/>
    <property type="match status" value="1"/>
</dbReference>
<keyword evidence="6" id="KW-0472">Membrane</keyword>
<dbReference type="Pfam" id="PF00672">
    <property type="entry name" value="HAMP"/>
    <property type="match status" value="1"/>
</dbReference>
<evidence type="ECO:0000256" key="2">
    <source>
        <dbReference type="ARBA" id="ARBA00022519"/>
    </source>
</evidence>
<sequence length="812" mass="85381">MTRFFSNLTFTYKVWGGFVTILLLTAFVGGAGILALNGVSQRTQVSDQATAAQTRLQSVSHARETYMKTRSAENAGKTLAAIDDLQDDLAKIARSVPDQSAEASRLALTKASVDALRASFEKVTGGIAAQETALGRVVSASNELDGLTSSINDSVSQVQRAAAGAAEAAKKTQEKARALGRAAASIQAEAKALEPRFGIDGEYKAKDLTEEVMAEINGGLERMVAAAETLKNADLPTLQEEDTNLLFEQATQLQTALPDLLAETNLFNRAGKKKTVADLITVIGENALAARIGTYETVDLELAKATETQTRLAELADVSQYTIALASGTAGTRAGSIQFIAGTDGTSADQVRADFKTLETIAANLSDARTVLPEAADKIAGMPEAIKEFAAAFDQIVTSQDELGRLTRELDQLAADVGGQITAITVGQSDLTRKAGQTALLTIGGTLAVAILFGVLLAAVLNTAITRPIRSVTDIMSRLAGGERDIDVPHTERRDEIGAMYRTVEVFQRNAVERSNLEQQQRAEEEARLARQRRIEELVSDFRASVQDMLGTVEITVSSLDNTAQNLTGIARDSAARATDTLSASNTAASNVQTVASAAEELAASIGEISAQVGRTSEIVSKATEGTRLTNQKVEGLAESAAKIGEVINLIQAIAEQTNLLALNATIEAARAGEAGKGFAVVAAEVKELATQTSKATEEISAQISAIQAATEESAQAIVSITGTMDEVNDYTNAIAAAVQQQGSATNEISKNVQEAAHGTQIVTGNMSELNLAVDRTTQSAELVVGASEELTAKMESLKGEVDRFLTDVAAA</sequence>
<feature type="domain" description="T-SNARE coiled-coil homology" evidence="8">
    <location>
        <begin position="708"/>
        <end position="770"/>
    </location>
</feature>
<evidence type="ECO:0000256" key="1">
    <source>
        <dbReference type="ARBA" id="ARBA00004429"/>
    </source>
</evidence>
<protein>
    <recommendedName>
        <fullName evidence="12">Methyl-accepting chemotaxis protein</fullName>
    </recommendedName>
</protein>
<accession>A0A916TN12</accession>
<evidence type="ECO:0000256" key="5">
    <source>
        <dbReference type="PROSITE-ProRule" id="PRU00284"/>
    </source>
</evidence>
<dbReference type="OrthoDB" id="3378718at2"/>
<dbReference type="InterPro" id="IPR004089">
    <property type="entry name" value="MCPsignal_dom"/>
</dbReference>
<name>A0A916TN12_9HYPH</name>
<keyword evidence="3 5" id="KW-0807">Transducer</keyword>
<comment type="caution">
    <text evidence="10">The sequence shown here is derived from an EMBL/GenBank/DDBJ whole genome shotgun (WGS) entry which is preliminary data.</text>
</comment>
<dbReference type="AlphaFoldDB" id="A0A916TN12"/>
<dbReference type="InterPro" id="IPR000727">
    <property type="entry name" value="T_SNARE_dom"/>
</dbReference>
<dbReference type="Gene3D" id="1.10.287.950">
    <property type="entry name" value="Methyl-accepting chemotaxis protein"/>
    <property type="match status" value="1"/>
</dbReference>
<dbReference type="SMART" id="SM00283">
    <property type="entry name" value="MA"/>
    <property type="match status" value="1"/>
</dbReference>
<evidence type="ECO:0000259" key="8">
    <source>
        <dbReference type="PROSITE" id="PS50192"/>
    </source>
</evidence>
<feature type="transmembrane region" description="Helical" evidence="6">
    <location>
        <begin position="439"/>
        <end position="461"/>
    </location>
</feature>
<dbReference type="GO" id="GO:0006935">
    <property type="term" value="P:chemotaxis"/>
    <property type="evidence" value="ECO:0007669"/>
    <property type="project" value="InterPro"/>
</dbReference>
<reference evidence="10" key="2">
    <citation type="submission" date="2020-09" db="EMBL/GenBank/DDBJ databases">
        <authorList>
            <person name="Sun Q."/>
            <person name="Zhou Y."/>
        </authorList>
    </citation>
    <scope>NUCLEOTIDE SEQUENCE</scope>
    <source>
        <strain evidence="10">CGMCC 1.12426</strain>
    </source>
</reference>
<evidence type="ECO:0000313" key="10">
    <source>
        <dbReference type="EMBL" id="GGB57739.1"/>
    </source>
</evidence>